<sequence length="196" mass="22223">MEKQELPHAFNYNEEKCHSKIYIFLVRVLCPRPTPCQPSLSGHAAEPRNLTCRAPGLAKTGLVLSEQHQNVVTKRPAYFMSHHSLRRPRRTKQHPRPRHVDPSDLEPAARGRSWGKNQDYAVSGPGPHPRDKTGSHPFLTPATQNQQVPARRAEKLKRVQVLALSLELCDLWQVLRLLRLSCKMGILAINVKVLCT</sequence>
<feature type="region of interest" description="Disordered" evidence="1">
    <location>
        <begin position="74"/>
        <end position="149"/>
    </location>
</feature>
<dbReference type="AlphaFoldDB" id="A0A7J7X091"/>
<keyword evidence="3" id="KW-1185">Reference proteome</keyword>
<comment type="caution">
    <text evidence="2">The sequence shown here is derived from an EMBL/GenBank/DDBJ whole genome shotgun (WGS) entry which is preliminary data.</text>
</comment>
<protein>
    <submittedName>
        <fullName evidence="2">Uncharacterized protein</fullName>
    </submittedName>
</protein>
<dbReference type="Proteomes" id="UP000558488">
    <property type="component" value="Unassembled WGS sequence"/>
</dbReference>
<accession>A0A7J7X091</accession>
<organism evidence="2 3">
    <name type="scientific">Pipistrellus kuhlii</name>
    <name type="common">Kuhl's pipistrelle</name>
    <dbReference type="NCBI Taxonomy" id="59472"/>
    <lineage>
        <taxon>Eukaryota</taxon>
        <taxon>Metazoa</taxon>
        <taxon>Chordata</taxon>
        <taxon>Craniata</taxon>
        <taxon>Vertebrata</taxon>
        <taxon>Euteleostomi</taxon>
        <taxon>Mammalia</taxon>
        <taxon>Eutheria</taxon>
        <taxon>Laurasiatheria</taxon>
        <taxon>Chiroptera</taxon>
        <taxon>Yangochiroptera</taxon>
        <taxon>Vespertilionidae</taxon>
        <taxon>Pipistrellus</taxon>
    </lineage>
</organism>
<evidence type="ECO:0000256" key="1">
    <source>
        <dbReference type="SAM" id="MobiDB-lite"/>
    </source>
</evidence>
<dbReference type="EMBL" id="JACAGB010000009">
    <property type="protein sequence ID" value="KAF6343051.1"/>
    <property type="molecule type" value="Genomic_DNA"/>
</dbReference>
<name>A0A7J7X091_PIPKU</name>
<evidence type="ECO:0000313" key="2">
    <source>
        <dbReference type="EMBL" id="KAF6343051.1"/>
    </source>
</evidence>
<evidence type="ECO:0000313" key="3">
    <source>
        <dbReference type="Proteomes" id="UP000558488"/>
    </source>
</evidence>
<proteinExistence type="predicted"/>
<gene>
    <name evidence="2" type="ORF">mPipKuh1_010770</name>
</gene>
<feature type="compositionally biased region" description="Basic residues" evidence="1">
    <location>
        <begin position="83"/>
        <end position="97"/>
    </location>
</feature>
<reference evidence="2 3" key="1">
    <citation type="journal article" date="2020" name="Nature">
        <title>Six reference-quality genomes reveal evolution of bat adaptations.</title>
        <authorList>
            <person name="Jebb D."/>
            <person name="Huang Z."/>
            <person name="Pippel M."/>
            <person name="Hughes G.M."/>
            <person name="Lavrichenko K."/>
            <person name="Devanna P."/>
            <person name="Winkler S."/>
            <person name="Jermiin L.S."/>
            <person name="Skirmuntt E.C."/>
            <person name="Katzourakis A."/>
            <person name="Burkitt-Gray L."/>
            <person name="Ray D.A."/>
            <person name="Sullivan K.A.M."/>
            <person name="Roscito J.G."/>
            <person name="Kirilenko B.M."/>
            <person name="Davalos L.M."/>
            <person name="Corthals A.P."/>
            <person name="Power M.L."/>
            <person name="Jones G."/>
            <person name="Ransome R.D."/>
            <person name="Dechmann D.K.N."/>
            <person name="Locatelli A.G."/>
            <person name="Puechmaille S.J."/>
            <person name="Fedrigo O."/>
            <person name="Jarvis E.D."/>
            <person name="Hiller M."/>
            <person name="Vernes S.C."/>
            <person name="Myers E.W."/>
            <person name="Teeling E.C."/>
        </authorList>
    </citation>
    <scope>NUCLEOTIDE SEQUENCE [LARGE SCALE GENOMIC DNA]</scope>
    <source>
        <strain evidence="2">MPipKuh1</strain>
        <tissue evidence="2">Flight muscle</tissue>
    </source>
</reference>